<sequence length="60" mass="7240">MHKSVEPSQFCSDESNYKRVQQKNSSITYLQRTQNSIGYNDFYFIRESGNLRRHQYTTKE</sequence>
<dbReference type="AlphaFoldDB" id="A0A9J5YFS3"/>
<proteinExistence type="predicted"/>
<evidence type="ECO:0000313" key="1">
    <source>
        <dbReference type="EMBL" id="KAG5598472.1"/>
    </source>
</evidence>
<comment type="caution">
    <text evidence="1">The sequence shown here is derived from an EMBL/GenBank/DDBJ whole genome shotgun (WGS) entry which is preliminary data.</text>
</comment>
<dbReference type="EMBL" id="JACXVP010000006">
    <property type="protein sequence ID" value="KAG5598472.1"/>
    <property type="molecule type" value="Genomic_DNA"/>
</dbReference>
<keyword evidence="2" id="KW-1185">Reference proteome</keyword>
<organism evidence="1 2">
    <name type="scientific">Solanum commersonii</name>
    <name type="common">Commerson's wild potato</name>
    <name type="synonym">Commerson's nightshade</name>
    <dbReference type="NCBI Taxonomy" id="4109"/>
    <lineage>
        <taxon>Eukaryota</taxon>
        <taxon>Viridiplantae</taxon>
        <taxon>Streptophyta</taxon>
        <taxon>Embryophyta</taxon>
        <taxon>Tracheophyta</taxon>
        <taxon>Spermatophyta</taxon>
        <taxon>Magnoliopsida</taxon>
        <taxon>eudicotyledons</taxon>
        <taxon>Gunneridae</taxon>
        <taxon>Pentapetalae</taxon>
        <taxon>asterids</taxon>
        <taxon>lamiids</taxon>
        <taxon>Solanales</taxon>
        <taxon>Solanaceae</taxon>
        <taxon>Solanoideae</taxon>
        <taxon>Solaneae</taxon>
        <taxon>Solanum</taxon>
    </lineage>
</organism>
<name>A0A9J5YFS3_SOLCO</name>
<evidence type="ECO:0000313" key="2">
    <source>
        <dbReference type="Proteomes" id="UP000824120"/>
    </source>
</evidence>
<gene>
    <name evidence="1" type="ORF">H5410_029842</name>
</gene>
<dbReference type="Proteomes" id="UP000824120">
    <property type="component" value="Chromosome 6"/>
</dbReference>
<accession>A0A9J5YFS3</accession>
<protein>
    <submittedName>
        <fullName evidence="1">Uncharacterized protein</fullName>
    </submittedName>
</protein>
<reference evidence="1 2" key="1">
    <citation type="submission" date="2020-09" db="EMBL/GenBank/DDBJ databases">
        <title>De no assembly of potato wild relative species, Solanum commersonii.</title>
        <authorList>
            <person name="Cho K."/>
        </authorList>
    </citation>
    <scope>NUCLEOTIDE SEQUENCE [LARGE SCALE GENOMIC DNA]</scope>
    <source>
        <strain evidence="1">LZ3.2</strain>
        <tissue evidence="1">Leaf</tissue>
    </source>
</reference>